<dbReference type="SUPFAM" id="SSF48403">
    <property type="entry name" value="Ankyrin repeat"/>
    <property type="match status" value="1"/>
</dbReference>
<dbReference type="Proteomes" id="UP001381693">
    <property type="component" value="Unassembled WGS sequence"/>
</dbReference>
<dbReference type="InterPro" id="IPR036770">
    <property type="entry name" value="Ankyrin_rpt-contain_sf"/>
</dbReference>
<feature type="region of interest" description="Disordered" evidence="2">
    <location>
        <begin position="351"/>
        <end position="608"/>
    </location>
</feature>
<organism evidence="3 4">
    <name type="scientific">Halocaridina rubra</name>
    <name type="common">Hawaiian red shrimp</name>
    <dbReference type="NCBI Taxonomy" id="373956"/>
    <lineage>
        <taxon>Eukaryota</taxon>
        <taxon>Metazoa</taxon>
        <taxon>Ecdysozoa</taxon>
        <taxon>Arthropoda</taxon>
        <taxon>Crustacea</taxon>
        <taxon>Multicrustacea</taxon>
        <taxon>Malacostraca</taxon>
        <taxon>Eumalacostraca</taxon>
        <taxon>Eucarida</taxon>
        <taxon>Decapoda</taxon>
        <taxon>Pleocyemata</taxon>
        <taxon>Caridea</taxon>
        <taxon>Atyoidea</taxon>
        <taxon>Atyidae</taxon>
        <taxon>Halocaridina</taxon>
    </lineage>
</organism>
<feature type="compositionally biased region" description="Gly residues" evidence="2">
    <location>
        <begin position="440"/>
        <end position="458"/>
    </location>
</feature>
<dbReference type="PROSITE" id="PS50297">
    <property type="entry name" value="ANK_REP_REGION"/>
    <property type="match status" value="3"/>
</dbReference>
<keyword evidence="1" id="KW-0040">ANK repeat</keyword>
<gene>
    <name evidence="3" type="primary">ANKRD12</name>
    <name evidence="3" type="ORF">SK128_010256</name>
</gene>
<evidence type="ECO:0000313" key="4">
    <source>
        <dbReference type="Proteomes" id="UP001381693"/>
    </source>
</evidence>
<feature type="region of interest" description="Disordered" evidence="2">
    <location>
        <begin position="103"/>
        <end position="135"/>
    </location>
</feature>
<feature type="region of interest" description="Disordered" evidence="2">
    <location>
        <begin position="1"/>
        <end position="58"/>
    </location>
</feature>
<feature type="compositionally biased region" description="Polar residues" evidence="2">
    <location>
        <begin position="580"/>
        <end position="598"/>
    </location>
</feature>
<protein>
    <submittedName>
        <fullName evidence="3">Ankyrin repeat</fullName>
    </submittedName>
</protein>
<dbReference type="Gene3D" id="1.25.40.20">
    <property type="entry name" value="Ankyrin repeat-containing domain"/>
    <property type="match status" value="1"/>
</dbReference>
<dbReference type="GO" id="GO:0005654">
    <property type="term" value="C:nucleoplasm"/>
    <property type="evidence" value="ECO:0007669"/>
    <property type="project" value="TreeGrafter"/>
</dbReference>
<feature type="repeat" description="ANK" evidence="1">
    <location>
        <begin position="137"/>
        <end position="169"/>
    </location>
</feature>
<feature type="compositionally biased region" description="Polar residues" evidence="2">
    <location>
        <begin position="424"/>
        <end position="435"/>
    </location>
</feature>
<sequence length="877" mass="95149">MTTMVKPGTSKRKLFSASKDQKENEPAKDKLKREPNGAAEHTENVSNIGGQKKNFAGGSGGCGSGVKVVGWKAEDAAVTHLTPSRPVMPMSERQQIALLMQISSPSPPDKTELNHSSSPRTPTTPSISRGVNKRNERGETPLLVAAIKGDTERISQLIAQGADVNATDYAGWSALHEACNRGFYGVSKLLIEAGADVNAKGLDNDTPLHDACINNHFKLVRLLLRCGAGVDVVNRRGKTPRDVCRSPGIIALIEAAASGNLQDLASSSGDELPLTPKGGSCSSMSRRTPPANKSPEEKSGGGPGSPRVTLRLPNAATRTPEKPRLQDSKNIMENNEDVYEFKCKDEIKVEEEEEKGANNIRTEGAQAEDKTDKRTRDNETEEDEEARKKRRVETKEIPKGIGRGSGRPAVSLEKTTKTAGRGSSGSNAVTTSTKPSSVCGGTGSGQGSSGGVSGGGGVTTSTERKSPMGSAANSPKPPSIKGGESSEDDDIKSESSTGAGPKVPPLKIVLGGGTEQEISTRNGKSTSSRQLPYVVNTSSGEEKEGNAEGKEAMPTVKVNPDLEDQGNSNSSSGSEKGNGTRITRSQRGGNCSSAEDNNTTVTSTTVKTEIKVEEPTVSFASPDDAVHPRKRKIKMKEPETEPPMVSLVDQPINNCYETFLKIRKQIERRRENLRPVQPKPPEGFKDYLMNRCSYVLAGNASSRLSMPTPPPNSLSQILKDLYKTQEQERYHLRLQHLMEKERLVLSVEQEILRVHGRAARALANQALPFSVCTFLKDEEVYNITAPEQEKDGNARSRYNGRLFLSWLQDVDDKWDKIKESMVLRHHNEAESLHAVQRMDWEWKLKELGECDANSQPHIEDAHVPMVQVSEDFDLLPA</sequence>
<proteinExistence type="predicted"/>
<dbReference type="PRINTS" id="PR01415">
    <property type="entry name" value="ANKYRIN"/>
</dbReference>
<dbReference type="EMBL" id="JAXCGZ010016984">
    <property type="protein sequence ID" value="KAK7069322.1"/>
    <property type="molecule type" value="Genomic_DNA"/>
</dbReference>
<feature type="region of interest" description="Disordered" evidence="2">
    <location>
        <begin position="264"/>
        <end position="333"/>
    </location>
</feature>
<feature type="compositionally biased region" description="Low complexity" evidence="2">
    <location>
        <begin position="116"/>
        <end position="129"/>
    </location>
</feature>
<keyword evidence="4" id="KW-1185">Reference proteome</keyword>
<feature type="compositionally biased region" description="Basic and acidic residues" evidence="2">
    <location>
        <begin position="19"/>
        <end position="43"/>
    </location>
</feature>
<feature type="repeat" description="ANK" evidence="1">
    <location>
        <begin position="170"/>
        <end position="202"/>
    </location>
</feature>
<feature type="repeat" description="ANK" evidence="1">
    <location>
        <begin position="203"/>
        <end position="235"/>
    </location>
</feature>
<dbReference type="AlphaFoldDB" id="A0AAN9A4K3"/>
<feature type="compositionally biased region" description="Basic and acidic residues" evidence="2">
    <location>
        <begin position="540"/>
        <end position="551"/>
    </location>
</feature>
<evidence type="ECO:0000256" key="1">
    <source>
        <dbReference type="PROSITE-ProRule" id="PRU00023"/>
    </source>
</evidence>
<reference evidence="3 4" key="1">
    <citation type="submission" date="2023-11" db="EMBL/GenBank/DDBJ databases">
        <title>Halocaridina rubra genome assembly.</title>
        <authorList>
            <person name="Smith C."/>
        </authorList>
    </citation>
    <scope>NUCLEOTIDE SEQUENCE [LARGE SCALE GENOMIC DNA]</scope>
    <source>
        <strain evidence="3">EP-1</strain>
        <tissue evidence="3">Whole</tissue>
    </source>
</reference>
<dbReference type="PANTHER" id="PTHR24149">
    <property type="entry name" value="ANKYRIN REPEAT DOMAIN-CONTAINING PROTEIN 12"/>
    <property type="match status" value="1"/>
</dbReference>
<evidence type="ECO:0000256" key="2">
    <source>
        <dbReference type="SAM" id="MobiDB-lite"/>
    </source>
</evidence>
<comment type="caution">
    <text evidence="3">The sequence shown here is derived from an EMBL/GenBank/DDBJ whole genome shotgun (WGS) entry which is preliminary data.</text>
</comment>
<feature type="compositionally biased region" description="Low complexity" evidence="2">
    <location>
        <begin position="566"/>
        <end position="579"/>
    </location>
</feature>
<dbReference type="InterPro" id="IPR002110">
    <property type="entry name" value="Ankyrin_rpt"/>
</dbReference>
<feature type="compositionally biased region" description="Basic and acidic residues" evidence="2">
    <location>
        <begin position="367"/>
        <end position="378"/>
    </location>
</feature>
<dbReference type="InterPro" id="IPR053210">
    <property type="entry name" value="ANKRD12"/>
</dbReference>
<dbReference type="PROSITE" id="PS50088">
    <property type="entry name" value="ANK_REPEAT"/>
    <property type="match status" value="3"/>
</dbReference>
<dbReference type="Pfam" id="PF12796">
    <property type="entry name" value="Ank_2"/>
    <property type="match status" value="1"/>
</dbReference>
<evidence type="ECO:0000313" key="3">
    <source>
        <dbReference type="EMBL" id="KAK7069322.1"/>
    </source>
</evidence>
<name>A0AAN9A4K3_HALRR</name>
<accession>A0AAN9A4K3</accession>
<dbReference type="SMART" id="SM00248">
    <property type="entry name" value="ANK"/>
    <property type="match status" value="3"/>
</dbReference>
<feature type="compositionally biased region" description="Polar residues" evidence="2">
    <location>
        <begin position="516"/>
        <end position="539"/>
    </location>
</feature>
<dbReference type="PANTHER" id="PTHR24149:SF14">
    <property type="entry name" value="ANKYRIN REPEAT DOMAIN 12"/>
    <property type="match status" value="1"/>
</dbReference>
<dbReference type="Pfam" id="PF00023">
    <property type="entry name" value="Ank"/>
    <property type="match status" value="1"/>
</dbReference>